<gene>
    <name evidence="2" type="ORF">JBS370_LOCUS21624</name>
</gene>
<name>A0A819IEU5_9BILA</name>
<keyword evidence="1" id="KW-0472">Membrane</keyword>
<protein>
    <submittedName>
        <fullName evidence="2">Uncharacterized protein</fullName>
    </submittedName>
</protein>
<evidence type="ECO:0000313" key="3">
    <source>
        <dbReference type="Proteomes" id="UP000663836"/>
    </source>
</evidence>
<feature type="transmembrane region" description="Helical" evidence="1">
    <location>
        <begin position="367"/>
        <end position="385"/>
    </location>
</feature>
<evidence type="ECO:0000313" key="2">
    <source>
        <dbReference type="EMBL" id="CAF3915332.1"/>
    </source>
</evidence>
<evidence type="ECO:0000256" key="1">
    <source>
        <dbReference type="SAM" id="Phobius"/>
    </source>
</evidence>
<accession>A0A819IEU5</accession>
<dbReference type="Proteomes" id="UP000663836">
    <property type="component" value="Unassembled WGS sequence"/>
</dbReference>
<comment type="caution">
    <text evidence="2">The sequence shown here is derived from an EMBL/GenBank/DDBJ whole genome shotgun (WGS) entry which is preliminary data.</text>
</comment>
<proteinExistence type="predicted"/>
<feature type="transmembrane region" description="Helical" evidence="1">
    <location>
        <begin position="323"/>
        <end position="352"/>
    </location>
</feature>
<organism evidence="2 3">
    <name type="scientific">Rotaria sordida</name>
    <dbReference type="NCBI Taxonomy" id="392033"/>
    <lineage>
        <taxon>Eukaryota</taxon>
        <taxon>Metazoa</taxon>
        <taxon>Spiralia</taxon>
        <taxon>Gnathifera</taxon>
        <taxon>Rotifera</taxon>
        <taxon>Eurotatoria</taxon>
        <taxon>Bdelloidea</taxon>
        <taxon>Philodinida</taxon>
        <taxon>Philodinidae</taxon>
        <taxon>Rotaria</taxon>
    </lineage>
</organism>
<reference evidence="2" key="1">
    <citation type="submission" date="2021-02" db="EMBL/GenBank/DDBJ databases">
        <authorList>
            <person name="Nowell W R."/>
        </authorList>
    </citation>
    <scope>NUCLEOTIDE SEQUENCE</scope>
</reference>
<keyword evidence="1" id="KW-1133">Transmembrane helix</keyword>
<sequence>MVLELTCFNISSSLPTIPIVNNITNNLSHSYYNPNGKAISQLISSSLARSTFSIVDVRSFLKQVTSDEIKSWDVSTIVKLKPITSTIIYTKIVARENSLKRKGAKNRKCSRRCCSVILLLLIGLIVIGLMIYTAYQLNRTRLFLDDSIEEVNQEIYPKEISFYLEHLLQQFEKLDQYSTQADSIVIKASHSVFVKGFDQTLRETYFLDEIRQSISDSIIHTEELDQLINQSTSLSPETYDTFASIKIESNNMINSLKAPLQKLCDYADGNDKEIDDTIIKALNLVHQQMNKLIDTIRNDFLIEITPWQNNMLMDKSLEDKIRWYIRLVGIILLVLTIVLGFIPITFFILIIICHLCCHQQNDLSSTYRLVHATHFIFVLNLFLYLL</sequence>
<keyword evidence="1" id="KW-0812">Transmembrane</keyword>
<dbReference type="AlphaFoldDB" id="A0A819IEU5"/>
<feature type="transmembrane region" description="Helical" evidence="1">
    <location>
        <begin position="116"/>
        <end position="135"/>
    </location>
</feature>
<dbReference type="EMBL" id="CAJOBD010002892">
    <property type="protein sequence ID" value="CAF3915332.1"/>
    <property type="molecule type" value="Genomic_DNA"/>
</dbReference>